<evidence type="ECO:0000313" key="3">
    <source>
        <dbReference type="Proteomes" id="UP001360560"/>
    </source>
</evidence>
<evidence type="ECO:0000259" key="1">
    <source>
        <dbReference type="Pfam" id="PF22893"/>
    </source>
</evidence>
<comment type="caution">
    <text evidence="2">The sequence shown here is derived from an EMBL/GenBank/DDBJ whole genome shotgun (WGS) entry which is preliminary data.</text>
</comment>
<reference evidence="2 3" key="1">
    <citation type="journal article" date="2023" name="Elife">
        <title>Identification of key yeast species and microbe-microbe interactions impacting larval growth of Drosophila in the wild.</title>
        <authorList>
            <person name="Mure A."/>
            <person name="Sugiura Y."/>
            <person name="Maeda R."/>
            <person name="Honda K."/>
            <person name="Sakurai N."/>
            <person name="Takahashi Y."/>
            <person name="Watada M."/>
            <person name="Katoh T."/>
            <person name="Gotoh A."/>
            <person name="Gotoh Y."/>
            <person name="Taniguchi I."/>
            <person name="Nakamura K."/>
            <person name="Hayashi T."/>
            <person name="Katayama T."/>
            <person name="Uemura T."/>
            <person name="Hattori Y."/>
        </authorList>
    </citation>
    <scope>NUCLEOTIDE SEQUENCE [LARGE SCALE GENOMIC DNA]</scope>
    <source>
        <strain evidence="2 3">SC-9</strain>
    </source>
</reference>
<evidence type="ECO:0000313" key="2">
    <source>
        <dbReference type="EMBL" id="GMM34766.1"/>
    </source>
</evidence>
<dbReference type="AlphaFoldDB" id="A0AAV5QJA0"/>
<proteinExistence type="predicted"/>
<keyword evidence="3" id="KW-1185">Reference proteome</keyword>
<gene>
    <name evidence="2" type="ORF">DASC09_020910</name>
</gene>
<dbReference type="InterPro" id="IPR054464">
    <property type="entry name" value="ULD_fung"/>
</dbReference>
<accession>A0AAV5QJA0</accession>
<feature type="domain" description="Ubiquitin-like" evidence="1">
    <location>
        <begin position="27"/>
        <end position="97"/>
    </location>
</feature>
<name>A0AAV5QJA0_9ASCO</name>
<dbReference type="RefSeq" id="XP_064851766.1">
    <property type="nucleotide sequence ID" value="XM_064995694.1"/>
</dbReference>
<organism evidence="2 3">
    <name type="scientific">Saccharomycopsis crataegensis</name>
    <dbReference type="NCBI Taxonomy" id="43959"/>
    <lineage>
        <taxon>Eukaryota</taxon>
        <taxon>Fungi</taxon>
        <taxon>Dikarya</taxon>
        <taxon>Ascomycota</taxon>
        <taxon>Saccharomycotina</taxon>
        <taxon>Saccharomycetes</taxon>
        <taxon>Saccharomycopsidaceae</taxon>
        <taxon>Saccharomycopsis</taxon>
    </lineage>
</organism>
<protein>
    <recommendedName>
        <fullName evidence="1">Ubiquitin-like domain-containing protein</fullName>
    </recommendedName>
</protein>
<dbReference type="Pfam" id="PF22893">
    <property type="entry name" value="ULD_2"/>
    <property type="match status" value="1"/>
</dbReference>
<dbReference type="EMBL" id="BTFZ01000003">
    <property type="protein sequence ID" value="GMM34766.1"/>
    <property type="molecule type" value="Genomic_DNA"/>
</dbReference>
<sequence length="174" mass="20010">MSLHYGQFFGSGNDPNIYVTLRGHNFGGHNGETVSIPYHYLSDWQDFVFCLSSYFPQSVIFQLNKYPWEAVTSHGHYRITPTNWHAFVGPGSNVVIRRDKVRFNDNQYRRNELSIMNNPMGIFFSPDGYPNMSTGMNRGMGAGMLMGSGMPMGYNRFPLERRRRLNGFAKWFVG</sequence>
<dbReference type="Proteomes" id="UP001360560">
    <property type="component" value="Unassembled WGS sequence"/>
</dbReference>
<dbReference type="GeneID" id="90072745"/>